<keyword evidence="3" id="KW-1185">Reference proteome</keyword>
<protein>
    <submittedName>
        <fullName evidence="2">Uncharacterized protein</fullName>
    </submittedName>
</protein>
<feature type="chain" id="PRO_5034769857" evidence="1">
    <location>
        <begin position="23"/>
        <end position="46"/>
    </location>
</feature>
<reference evidence="2" key="2">
    <citation type="submission" date="2025-08" db="UniProtKB">
        <authorList>
            <consortium name="Ensembl"/>
        </authorList>
    </citation>
    <scope>IDENTIFICATION</scope>
</reference>
<reference evidence="2" key="1">
    <citation type="submission" date="2019-05" db="EMBL/GenBank/DDBJ databases">
        <authorList>
            <person name="Zhang S."/>
            <person name="Liu J."/>
        </authorList>
    </citation>
    <scope>NUCLEOTIDE SEQUENCE [LARGE SCALE GENOMIC DNA]</scope>
</reference>
<evidence type="ECO:0000313" key="2">
    <source>
        <dbReference type="Ensembl" id="ENSBGRP00000003471.1"/>
    </source>
</evidence>
<feature type="signal peptide" evidence="1">
    <location>
        <begin position="1"/>
        <end position="22"/>
    </location>
</feature>
<evidence type="ECO:0000313" key="3">
    <source>
        <dbReference type="Proteomes" id="UP000694520"/>
    </source>
</evidence>
<dbReference type="Proteomes" id="UP000694520">
    <property type="component" value="Chromosome 5"/>
</dbReference>
<accession>A0A8C0A2X2</accession>
<name>A0A8C0A2X2_BOSMU</name>
<dbReference type="AlphaFoldDB" id="A0A8C0A2X2"/>
<dbReference type="Ensembl" id="ENSBGRT00000003959.1">
    <property type="protein sequence ID" value="ENSBGRP00000003471.1"/>
    <property type="gene ID" value="ENSBGRG00000002115.1"/>
</dbReference>
<sequence length="46" mass="5097">MLLMQGGRILLCLFIASGGCQQSLVFLGLWHHNFNLCLKLSCLSNC</sequence>
<organism evidence="2 3">
    <name type="scientific">Bos mutus grunniens</name>
    <name type="common">Wild yak</name>
    <name type="synonym">Bos grunniens</name>
    <dbReference type="NCBI Taxonomy" id="30521"/>
    <lineage>
        <taxon>Eukaryota</taxon>
        <taxon>Metazoa</taxon>
        <taxon>Chordata</taxon>
        <taxon>Craniata</taxon>
        <taxon>Vertebrata</taxon>
        <taxon>Euteleostomi</taxon>
        <taxon>Mammalia</taxon>
        <taxon>Eutheria</taxon>
        <taxon>Laurasiatheria</taxon>
        <taxon>Artiodactyla</taxon>
        <taxon>Ruminantia</taxon>
        <taxon>Pecora</taxon>
        <taxon>Bovidae</taxon>
        <taxon>Bovinae</taxon>
        <taxon>Bos</taxon>
    </lineage>
</organism>
<evidence type="ECO:0000256" key="1">
    <source>
        <dbReference type="SAM" id="SignalP"/>
    </source>
</evidence>
<proteinExistence type="predicted"/>
<keyword evidence="1" id="KW-0732">Signal</keyword>
<reference evidence="2" key="3">
    <citation type="submission" date="2025-09" db="UniProtKB">
        <authorList>
            <consortium name="Ensembl"/>
        </authorList>
    </citation>
    <scope>IDENTIFICATION</scope>
</reference>